<accession>A0A1Y6CFH8</accession>
<protein>
    <recommendedName>
        <fullName evidence="5">3-methylmercaptopropionyl-CoA ligase</fullName>
        <ecNumber evidence="4">6.2.1.44</ecNumber>
    </recommendedName>
</protein>
<dbReference type="PROSITE" id="PS00455">
    <property type="entry name" value="AMP_BINDING"/>
    <property type="match status" value="1"/>
</dbReference>
<dbReference type="FunFam" id="3.40.50.12780:FF:000003">
    <property type="entry name" value="Long-chain-fatty-acid--CoA ligase FadD"/>
    <property type="match status" value="1"/>
</dbReference>
<name>A0A1Y6CFH8_9PROT</name>
<dbReference type="Gene3D" id="3.30.300.30">
    <property type="match status" value="1"/>
</dbReference>
<feature type="domain" description="AMP-binding enzyme C-terminal" evidence="8">
    <location>
        <begin position="465"/>
        <end position="540"/>
    </location>
</feature>
<proteinExistence type="inferred from homology"/>
<dbReference type="SUPFAM" id="SSF56801">
    <property type="entry name" value="Acetyl-CoA synthetase-like"/>
    <property type="match status" value="1"/>
</dbReference>
<dbReference type="InterPro" id="IPR000873">
    <property type="entry name" value="AMP-dep_synth/lig_dom"/>
</dbReference>
<evidence type="ECO:0000256" key="5">
    <source>
        <dbReference type="ARBA" id="ARBA00067668"/>
    </source>
</evidence>
<dbReference type="Proteomes" id="UP000192917">
    <property type="component" value="Unassembled WGS sequence"/>
</dbReference>
<sequence>MTPATTPGTEPDRKPPAPSCVAGPSDGPLLDTTIGQALRLTTERHGGRDAIVSVFQRQALSYAGLDLAADLVAGALLARGIRPGDRVAIWSANRIEWLIAHHGAVRIGAIVVTVNPAFRNEELAYILEDSGARLLFAAPGFRSFSFTAAVAAVRPRLPALETVVVFGDDAPEGMESWTGFLDRDADPAAVRAAEAAVAADDPCSLQYTSGTTGRPKGALLTHRNILNNGYFVGLRQHLGPKDRICLPVPFFHCFGVVLGGLAALVHGSALVLPGESFDPIETLAAIAAERCTALYGVPMMFIALQGHPEFGRHDLSTLRTGCMGAAPCPLKTMTDAVERMHMRQITVVYGMTETSPISFQSLSSDDLETRISTVGAIQPHLEAKVVDPVTGRTVERGQRGELCVRGYSVMRGYWQRPEATAEAIDAEGWMHSGDLAVMDGRGYVQIVGRLKDTIIRGGENVYPREIEEFLLTLAPVAEAYVFGLPDERYGEEVCAWIRLRPGAETDAEALRELCRGRIATYKIPRSIRFVEAFPATASGKVQKFRMREEELALRGEAPEQA</sequence>
<dbReference type="InterPro" id="IPR045851">
    <property type="entry name" value="AMP-bd_C_sf"/>
</dbReference>
<organism evidence="9 10">
    <name type="scientific">Tistlia consotensis USBA 355</name>
    <dbReference type="NCBI Taxonomy" id="560819"/>
    <lineage>
        <taxon>Bacteria</taxon>
        <taxon>Pseudomonadati</taxon>
        <taxon>Pseudomonadota</taxon>
        <taxon>Alphaproteobacteria</taxon>
        <taxon>Rhodospirillales</taxon>
        <taxon>Rhodovibrionaceae</taxon>
        <taxon>Tistlia</taxon>
    </lineage>
</organism>
<dbReference type="RefSeq" id="WP_085124878.1">
    <property type="nucleotide sequence ID" value="NZ_FWZX01000022.1"/>
</dbReference>
<keyword evidence="2" id="KW-0436">Ligase</keyword>
<feature type="region of interest" description="Disordered" evidence="6">
    <location>
        <begin position="1"/>
        <end position="26"/>
    </location>
</feature>
<reference evidence="9 10" key="1">
    <citation type="submission" date="2017-04" db="EMBL/GenBank/DDBJ databases">
        <authorList>
            <person name="Afonso C.L."/>
            <person name="Miller P.J."/>
            <person name="Scott M.A."/>
            <person name="Spackman E."/>
            <person name="Goraichik I."/>
            <person name="Dimitrov K.M."/>
            <person name="Suarez D.L."/>
            <person name="Swayne D.E."/>
        </authorList>
    </citation>
    <scope>NUCLEOTIDE SEQUENCE [LARGE SCALE GENOMIC DNA]</scope>
    <source>
        <strain evidence="9 10">USBA 355</strain>
    </source>
</reference>
<gene>
    <name evidence="9" type="ORF">SAMN05428998_12232</name>
</gene>
<dbReference type="PANTHER" id="PTHR43201">
    <property type="entry name" value="ACYL-COA SYNTHETASE"/>
    <property type="match status" value="1"/>
</dbReference>
<dbReference type="EC" id="6.2.1.44" evidence="4"/>
<evidence type="ECO:0000256" key="1">
    <source>
        <dbReference type="ARBA" id="ARBA00006432"/>
    </source>
</evidence>
<comment type="similarity">
    <text evidence="1">Belongs to the ATP-dependent AMP-binding enzyme family.</text>
</comment>
<dbReference type="Pfam" id="PF13193">
    <property type="entry name" value="AMP-binding_C"/>
    <property type="match status" value="1"/>
</dbReference>
<evidence type="ECO:0000256" key="6">
    <source>
        <dbReference type="SAM" id="MobiDB-lite"/>
    </source>
</evidence>
<evidence type="ECO:0000313" key="9">
    <source>
        <dbReference type="EMBL" id="SMF58641.1"/>
    </source>
</evidence>
<evidence type="ECO:0000256" key="3">
    <source>
        <dbReference type="ARBA" id="ARBA00051915"/>
    </source>
</evidence>
<feature type="domain" description="AMP-dependent synthetase/ligase" evidence="7">
    <location>
        <begin position="42"/>
        <end position="414"/>
    </location>
</feature>
<dbReference type="Pfam" id="PF00501">
    <property type="entry name" value="AMP-binding"/>
    <property type="match status" value="1"/>
</dbReference>
<dbReference type="InterPro" id="IPR025110">
    <property type="entry name" value="AMP-bd_C"/>
</dbReference>
<dbReference type="GO" id="GO:0031956">
    <property type="term" value="F:medium-chain fatty acid-CoA ligase activity"/>
    <property type="evidence" value="ECO:0007669"/>
    <property type="project" value="TreeGrafter"/>
</dbReference>
<dbReference type="InterPro" id="IPR020845">
    <property type="entry name" value="AMP-binding_CS"/>
</dbReference>
<dbReference type="Gene3D" id="3.40.50.12780">
    <property type="entry name" value="N-terminal domain of ligase-like"/>
    <property type="match status" value="1"/>
</dbReference>
<dbReference type="InterPro" id="IPR042099">
    <property type="entry name" value="ANL_N_sf"/>
</dbReference>
<evidence type="ECO:0000259" key="7">
    <source>
        <dbReference type="Pfam" id="PF00501"/>
    </source>
</evidence>
<dbReference type="AlphaFoldDB" id="A0A1Y6CFH8"/>
<evidence type="ECO:0000313" key="10">
    <source>
        <dbReference type="Proteomes" id="UP000192917"/>
    </source>
</evidence>
<dbReference type="PANTHER" id="PTHR43201:SF5">
    <property type="entry name" value="MEDIUM-CHAIN ACYL-COA LIGASE ACSF2, MITOCHONDRIAL"/>
    <property type="match status" value="1"/>
</dbReference>
<dbReference type="EMBL" id="FWZX01000022">
    <property type="protein sequence ID" value="SMF58641.1"/>
    <property type="molecule type" value="Genomic_DNA"/>
</dbReference>
<evidence type="ECO:0000256" key="2">
    <source>
        <dbReference type="ARBA" id="ARBA00022598"/>
    </source>
</evidence>
<dbReference type="FunFam" id="3.30.300.30:FF:000008">
    <property type="entry name" value="2,3-dihydroxybenzoate-AMP ligase"/>
    <property type="match status" value="1"/>
</dbReference>
<keyword evidence="10" id="KW-1185">Reference proteome</keyword>
<dbReference type="STRING" id="560819.SAMN05428998_12232"/>
<dbReference type="CDD" id="cd05917">
    <property type="entry name" value="FACL_like_2"/>
    <property type="match status" value="1"/>
</dbReference>
<evidence type="ECO:0000259" key="8">
    <source>
        <dbReference type="Pfam" id="PF13193"/>
    </source>
</evidence>
<comment type="catalytic activity">
    <reaction evidence="3">
        <text>3-(methylsulfanyl)propanoate + ATP + CoA = 3-(methylsulfanyl)propanoyl-CoA + AMP + diphosphate</text>
        <dbReference type="Rhea" id="RHEA:43052"/>
        <dbReference type="ChEBI" id="CHEBI:30616"/>
        <dbReference type="ChEBI" id="CHEBI:33019"/>
        <dbReference type="ChEBI" id="CHEBI:49016"/>
        <dbReference type="ChEBI" id="CHEBI:57287"/>
        <dbReference type="ChEBI" id="CHEBI:82815"/>
        <dbReference type="ChEBI" id="CHEBI:456215"/>
        <dbReference type="EC" id="6.2.1.44"/>
    </reaction>
    <physiologicalReaction direction="left-to-right" evidence="3">
        <dbReference type="Rhea" id="RHEA:43053"/>
    </physiologicalReaction>
</comment>
<dbReference type="GO" id="GO:0006631">
    <property type="term" value="P:fatty acid metabolic process"/>
    <property type="evidence" value="ECO:0007669"/>
    <property type="project" value="TreeGrafter"/>
</dbReference>
<evidence type="ECO:0000256" key="4">
    <source>
        <dbReference type="ARBA" id="ARBA00066616"/>
    </source>
</evidence>